<evidence type="ECO:0000313" key="2">
    <source>
        <dbReference type="WBParaSite" id="RSKR_0000015600.1"/>
    </source>
</evidence>
<sequence>MHVSSAISVYCWLTLSIMRFYAVKCPIKYRLMWKEPQMALIGVVLACATLESWILVTVKYFQHSCDDSSDKPLLATFFHLSDLILMLIIPSLARLILDMTVFISVYFSLPGNSFTKNNKSTISTLDSLELRIKRMSCVETNLELKGADLQINETFVIRSDKYAKNRNSIFFRAIIISAINLMLNMPAILQRFLVTIDYGHNQNAILDALGSHYENIAQLLYFSQFACNALYLSTTIYETMGQGSAI</sequence>
<reference evidence="2" key="1">
    <citation type="submission" date="2016-11" db="UniProtKB">
        <authorList>
            <consortium name="WormBaseParasite"/>
        </authorList>
    </citation>
    <scope>IDENTIFICATION</scope>
    <source>
        <strain evidence="2">KR3021</strain>
    </source>
</reference>
<accession>A0AC35TG25</accession>
<dbReference type="WBParaSite" id="RSKR_0000015600.1">
    <property type="protein sequence ID" value="RSKR_0000015600.1"/>
    <property type="gene ID" value="RSKR_0000015600"/>
</dbReference>
<name>A0AC35TG25_9BILA</name>
<dbReference type="Proteomes" id="UP000095286">
    <property type="component" value="Unplaced"/>
</dbReference>
<proteinExistence type="predicted"/>
<evidence type="ECO:0000313" key="1">
    <source>
        <dbReference type="Proteomes" id="UP000095286"/>
    </source>
</evidence>
<protein>
    <submittedName>
        <fullName evidence="2">G_PROTEIN_RECEP_F1_2 domain-containing protein</fullName>
    </submittedName>
</protein>
<organism evidence="1 2">
    <name type="scientific">Rhabditophanes sp. KR3021</name>
    <dbReference type="NCBI Taxonomy" id="114890"/>
    <lineage>
        <taxon>Eukaryota</taxon>
        <taxon>Metazoa</taxon>
        <taxon>Ecdysozoa</taxon>
        <taxon>Nematoda</taxon>
        <taxon>Chromadorea</taxon>
        <taxon>Rhabditida</taxon>
        <taxon>Tylenchina</taxon>
        <taxon>Panagrolaimomorpha</taxon>
        <taxon>Strongyloidoidea</taxon>
        <taxon>Alloionematidae</taxon>
        <taxon>Rhabditophanes</taxon>
    </lineage>
</organism>